<evidence type="ECO:0000313" key="3">
    <source>
        <dbReference type="Proteomes" id="UP001597116"/>
    </source>
</evidence>
<dbReference type="SMART" id="SM00850">
    <property type="entry name" value="LytTR"/>
    <property type="match status" value="1"/>
</dbReference>
<proteinExistence type="predicted"/>
<keyword evidence="3" id="KW-1185">Reference proteome</keyword>
<dbReference type="Gene3D" id="2.40.50.1020">
    <property type="entry name" value="LytTr DNA-binding domain"/>
    <property type="match status" value="1"/>
</dbReference>
<dbReference type="RefSeq" id="WP_265990461.1">
    <property type="nucleotide sequence ID" value="NZ_CP110973.1"/>
</dbReference>
<gene>
    <name evidence="2" type="ORF">ACFQ4C_01625</name>
</gene>
<organism evidence="2 3">
    <name type="scientific">Larkinella insperata</name>
    <dbReference type="NCBI Taxonomy" id="332158"/>
    <lineage>
        <taxon>Bacteria</taxon>
        <taxon>Pseudomonadati</taxon>
        <taxon>Bacteroidota</taxon>
        <taxon>Cytophagia</taxon>
        <taxon>Cytophagales</taxon>
        <taxon>Spirosomataceae</taxon>
        <taxon>Larkinella</taxon>
    </lineage>
</organism>
<dbReference type="GO" id="GO:0003677">
    <property type="term" value="F:DNA binding"/>
    <property type="evidence" value="ECO:0007669"/>
    <property type="project" value="UniProtKB-KW"/>
</dbReference>
<protein>
    <submittedName>
        <fullName evidence="2">LytTR family transcriptional regulator DNA-binding domain-containing protein</fullName>
    </submittedName>
</protein>
<dbReference type="InterPro" id="IPR007492">
    <property type="entry name" value="LytTR_DNA-bd_dom"/>
</dbReference>
<keyword evidence="2" id="KW-0238">DNA-binding</keyword>
<dbReference type="Proteomes" id="UP001597116">
    <property type="component" value="Unassembled WGS sequence"/>
</dbReference>
<name>A0ABW3QDX7_9BACT</name>
<accession>A0ABW3QDX7</accession>
<comment type="caution">
    <text evidence="2">The sequence shown here is derived from an EMBL/GenBank/DDBJ whole genome shotgun (WGS) entry which is preliminary data.</text>
</comment>
<evidence type="ECO:0000313" key="2">
    <source>
        <dbReference type="EMBL" id="MFD1139784.1"/>
    </source>
</evidence>
<evidence type="ECO:0000259" key="1">
    <source>
        <dbReference type="SMART" id="SM00850"/>
    </source>
</evidence>
<dbReference type="EMBL" id="JBHTLP010000001">
    <property type="protein sequence ID" value="MFD1139784.1"/>
    <property type="molecule type" value="Genomic_DNA"/>
</dbReference>
<feature type="domain" description="HTH LytTR-type" evidence="1">
    <location>
        <begin position="4"/>
        <end position="96"/>
    </location>
</feature>
<dbReference type="Pfam" id="PF04397">
    <property type="entry name" value="LytTR"/>
    <property type="match status" value="1"/>
</dbReference>
<reference evidence="3" key="1">
    <citation type="journal article" date="2019" name="Int. J. Syst. Evol. Microbiol.">
        <title>The Global Catalogue of Microorganisms (GCM) 10K type strain sequencing project: providing services to taxonomists for standard genome sequencing and annotation.</title>
        <authorList>
            <consortium name="The Broad Institute Genomics Platform"/>
            <consortium name="The Broad Institute Genome Sequencing Center for Infectious Disease"/>
            <person name="Wu L."/>
            <person name="Ma J."/>
        </authorList>
    </citation>
    <scope>NUCLEOTIDE SEQUENCE [LARGE SCALE GENOMIC DNA]</scope>
    <source>
        <strain evidence="3">CCUG 55608</strain>
    </source>
</reference>
<sequence>MNKPRWQALITPELTHLSSESNYTYFHYQDGTKKLMSRTLKEWQERLPHFLRIGKKYLVSPDHITGWSNDFTTGYINNQPFKVSRRAAGILRKQGPVSTLHC</sequence>